<reference evidence="12" key="3">
    <citation type="submission" date="2016-11" db="EMBL/GenBank/DDBJ databases">
        <authorList>
            <person name="Varghese N."/>
            <person name="Submissions S."/>
        </authorList>
    </citation>
    <scope>NUCLEOTIDE SEQUENCE [LARGE SCALE GENOMIC DNA]</scope>
    <source>
        <strain evidence="12">DX253</strain>
    </source>
</reference>
<evidence type="ECO:0000313" key="9">
    <source>
        <dbReference type="EMBL" id="EFW90068.1"/>
    </source>
</evidence>
<comment type="subcellular location">
    <subcellularLocation>
        <location evidence="1 7">Cell membrane</location>
        <topology evidence="1 7">Multi-pass membrane protein</topology>
    </subcellularLocation>
</comment>
<evidence type="ECO:0000256" key="5">
    <source>
        <dbReference type="ARBA" id="ARBA00022989"/>
    </source>
</evidence>
<dbReference type="AlphaFoldDB" id="E7QZE7"/>
<dbReference type="GO" id="GO:0055085">
    <property type="term" value="P:transmembrane transport"/>
    <property type="evidence" value="ECO:0007669"/>
    <property type="project" value="InterPro"/>
</dbReference>
<dbReference type="InterPro" id="IPR000515">
    <property type="entry name" value="MetI-like"/>
</dbReference>
<dbReference type="EMBL" id="FRAN01000004">
    <property type="protein sequence ID" value="SHL04279.1"/>
    <property type="molecule type" value="Genomic_DNA"/>
</dbReference>
<dbReference type="GO" id="GO:0005886">
    <property type="term" value="C:plasma membrane"/>
    <property type="evidence" value="ECO:0007669"/>
    <property type="project" value="UniProtKB-SubCell"/>
</dbReference>
<dbReference type="STRING" id="797209.GCA_000376445_03195"/>
<comment type="similarity">
    <text evidence="7">Belongs to the binding-protein-dependent transport system permease family.</text>
</comment>
<feature type="transmembrane region" description="Helical" evidence="7">
    <location>
        <begin position="254"/>
        <end position="275"/>
    </location>
</feature>
<dbReference type="PROSITE" id="PS50928">
    <property type="entry name" value="ABC_TM1"/>
    <property type="match status" value="1"/>
</dbReference>
<dbReference type="PANTHER" id="PTHR32243">
    <property type="entry name" value="MALTOSE TRANSPORT SYSTEM PERMEASE-RELATED"/>
    <property type="match status" value="1"/>
</dbReference>
<evidence type="ECO:0000256" key="3">
    <source>
        <dbReference type="ARBA" id="ARBA00022475"/>
    </source>
</evidence>
<keyword evidence="2 7" id="KW-0813">Transport</keyword>
<evidence type="ECO:0000256" key="2">
    <source>
        <dbReference type="ARBA" id="ARBA00022448"/>
    </source>
</evidence>
<dbReference type="RefSeq" id="WP_007983146.1">
    <property type="nucleotide sequence ID" value="NZ_AEMG01000029.1"/>
</dbReference>
<accession>E7QZE7</accession>
<keyword evidence="3" id="KW-1003">Cell membrane</keyword>
<feature type="transmembrane region" description="Helical" evidence="7">
    <location>
        <begin position="196"/>
        <end position="220"/>
    </location>
</feature>
<dbReference type="SUPFAM" id="SSF161098">
    <property type="entry name" value="MetI-like"/>
    <property type="match status" value="1"/>
</dbReference>
<feature type="transmembrane region" description="Helical" evidence="7">
    <location>
        <begin position="80"/>
        <end position="107"/>
    </location>
</feature>
<dbReference type="Pfam" id="PF00528">
    <property type="entry name" value="BPD_transp_1"/>
    <property type="match status" value="1"/>
</dbReference>
<evidence type="ECO:0000313" key="10">
    <source>
        <dbReference type="EMBL" id="SHL04279.1"/>
    </source>
</evidence>
<feature type="transmembrane region" description="Helical" evidence="7">
    <location>
        <begin position="119"/>
        <end position="143"/>
    </location>
</feature>
<evidence type="ECO:0000313" key="12">
    <source>
        <dbReference type="Proteomes" id="UP000184203"/>
    </source>
</evidence>
<dbReference type="InterPro" id="IPR035906">
    <property type="entry name" value="MetI-like_sf"/>
</dbReference>
<feature type="domain" description="ABC transmembrane type-1" evidence="8">
    <location>
        <begin position="84"/>
        <end position="275"/>
    </location>
</feature>
<keyword evidence="5 7" id="KW-1133">Transmembrane helix</keyword>
<evidence type="ECO:0000313" key="11">
    <source>
        <dbReference type="Proteomes" id="UP000003751"/>
    </source>
</evidence>
<evidence type="ECO:0000259" key="8">
    <source>
        <dbReference type="PROSITE" id="PS50928"/>
    </source>
</evidence>
<dbReference type="InterPro" id="IPR050901">
    <property type="entry name" value="BP-dep_ABC_trans_perm"/>
</dbReference>
<dbReference type="Proteomes" id="UP000003751">
    <property type="component" value="Unassembled WGS sequence"/>
</dbReference>
<keyword evidence="6 7" id="KW-0472">Membrane</keyword>
<sequence length="290" mass="32002">MATKSPQSNSSFLNDPRLKTIGFHAFVWSLTLIVLFPIIWMVVTSLNVTTVEELTQIGITGWLSGVSLNNYMTMLNQTTFLTWFINSAIVSLASTLISIVVCIFGAYSIGRLRFRGRKVVATFLLITQMFPYVVIVIPLFLVFRDLGLFNTLTGLVIAYIAFTLPFTTWMLRGFYENLPAQLEEAAMVDGSTRIGAVISVILPLSAPAIATTFIFGWILAWNEFLFALVLINDPTKKTLPPGIGSWIGQNTVNWGLIMAGSTAVSLPLLLLFVFLQRYLVEGLAEGAVKS</sequence>
<dbReference type="PANTHER" id="PTHR32243:SF18">
    <property type="entry name" value="INNER MEMBRANE ABC TRANSPORTER PERMEASE PROTEIN YCJP"/>
    <property type="match status" value="1"/>
</dbReference>
<evidence type="ECO:0000256" key="1">
    <source>
        <dbReference type="ARBA" id="ARBA00004651"/>
    </source>
</evidence>
<dbReference type="CDD" id="cd06261">
    <property type="entry name" value="TM_PBP2"/>
    <property type="match status" value="1"/>
</dbReference>
<evidence type="ECO:0000256" key="4">
    <source>
        <dbReference type="ARBA" id="ARBA00022692"/>
    </source>
</evidence>
<feature type="transmembrane region" description="Helical" evidence="7">
    <location>
        <begin position="155"/>
        <end position="175"/>
    </location>
</feature>
<reference evidence="9 11" key="1">
    <citation type="journal article" date="2014" name="ISME J.">
        <title>Trehalose/2-sulfotrehalose biosynthesis and glycine-betaine uptake are widely spread mechanisms for osmoadaptation in the Halobacteriales.</title>
        <authorList>
            <person name="Youssef N.H."/>
            <person name="Savage-Ashlock K.N."/>
            <person name="McCully A.L."/>
            <person name="Luedtke B."/>
            <person name="Shaw E.I."/>
            <person name="Hoff W.D."/>
            <person name="Elshahed M.S."/>
        </authorList>
    </citation>
    <scope>NUCLEOTIDE SEQUENCE [LARGE SCALE GENOMIC DNA]</scope>
    <source>
        <strain evidence="9 11">DX253</strain>
    </source>
</reference>
<evidence type="ECO:0000256" key="6">
    <source>
        <dbReference type="ARBA" id="ARBA00023136"/>
    </source>
</evidence>
<dbReference type="Gene3D" id="1.10.3720.10">
    <property type="entry name" value="MetI-like"/>
    <property type="match status" value="1"/>
</dbReference>
<feature type="transmembrane region" description="Helical" evidence="7">
    <location>
        <begin position="21"/>
        <end position="43"/>
    </location>
</feature>
<dbReference type="EMBL" id="AEMG01000029">
    <property type="protein sequence ID" value="EFW90068.1"/>
    <property type="molecule type" value="Genomic_DNA"/>
</dbReference>
<dbReference type="OrthoDB" id="57451at2157"/>
<name>E7QZE7_HALPU</name>
<organism evidence="9 11">
    <name type="scientific">Haladaptatus paucihalophilus DX253</name>
    <dbReference type="NCBI Taxonomy" id="797209"/>
    <lineage>
        <taxon>Archaea</taxon>
        <taxon>Methanobacteriati</taxon>
        <taxon>Methanobacteriota</taxon>
        <taxon>Stenosarchaea group</taxon>
        <taxon>Halobacteria</taxon>
        <taxon>Halobacteriales</taxon>
        <taxon>Haladaptataceae</taxon>
        <taxon>Haladaptatus</taxon>
    </lineage>
</organism>
<reference evidence="10" key="2">
    <citation type="submission" date="2016-11" db="EMBL/GenBank/DDBJ databases">
        <authorList>
            <person name="Jaros S."/>
            <person name="Januszkiewicz K."/>
            <person name="Wedrychowicz H."/>
        </authorList>
    </citation>
    <scope>NUCLEOTIDE SEQUENCE [LARGE SCALE GENOMIC DNA]</scope>
    <source>
        <strain evidence="10">DX253</strain>
    </source>
</reference>
<gene>
    <name evidence="10" type="ORF">SAMN05444342_2830</name>
    <name evidence="9" type="ORF">ZOD2009_20772</name>
</gene>
<dbReference type="eggNOG" id="arCOG00159">
    <property type="taxonomic scope" value="Archaea"/>
</dbReference>
<keyword evidence="4 7" id="KW-0812">Transmembrane</keyword>
<proteinExistence type="inferred from homology"/>
<evidence type="ECO:0000256" key="7">
    <source>
        <dbReference type="RuleBase" id="RU363032"/>
    </source>
</evidence>
<protein>
    <submittedName>
        <fullName evidence="9">Binding-protein-dependent transport systems inner membrane component</fullName>
    </submittedName>
    <submittedName>
        <fullName evidence="10">Carbohydrate ABC transporter membrane protein 2, CUT1 family</fullName>
    </submittedName>
</protein>
<keyword evidence="12" id="KW-1185">Reference proteome</keyword>
<dbReference type="PATRIC" id="fig|797209.4.peg.4068"/>
<dbReference type="Proteomes" id="UP000184203">
    <property type="component" value="Unassembled WGS sequence"/>
</dbReference>